<evidence type="ECO:0000259" key="2">
    <source>
        <dbReference type="PROSITE" id="PS50830"/>
    </source>
</evidence>
<dbReference type="PROSITE" id="PS50830">
    <property type="entry name" value="TNASE_3"/>
    <property type="match status" value="1"/>
</dbReference>
<dbReference type="InterPro" id="IPR016071">
    <property type="entry name" value="Staphylococal_nuclease_OB-fold"/>
</dbReference>
<proteinExistence type="predicted"/>
<gene>
    <name evidence="3" type="ORF">ABS311_10815</name>
</gene>
<dbReference type="Pfam" id="PF00565">
    <property type="entry name" value="SNase"/>
    <property type="match status" value="1"/>
</dbReference>
<reference evidence="3 4" key="1">
    <citation type="submission" date="2024-06" db="EMBL/GenBank/DDBJ databases">
        <authorList>
            <person name="Chen R.Y."/>
        </authorList>
    </citation>
    <scope>NUCLEOTIDE SEQUENCE [LARGE SCALE GENOMIC DNA]</scope>
    <source>
        <strain evidence="3 4">D2</strain>
    </source>
</reference>
<dbReference type="EMBL" id="JBELOE010000210">
    <property type="protein sequence ID" value="MER2492370.1"/>
    <property type="molecule type" value="Genomic_DNA"/>
</dbReference>
<feature type="chain" id="PRO_5046121393" evidence="1">
    <location>
        <begin position="24"/>
        <end position="265"/>
    </location>
</feature>
<keyword evidence="1" id="KW-0732">Signal</keyword>
<comment type="caution">
    <text evidence="3">The sequence shown here is derived from an EMBL/GenBank/DDBJ whole genome shotgun (WGS) entry which is preliminary data.</text>
</comment>
<dbReference type="RefSeq" id="WP_350401898.1">
    <property type="nucleotide sequence ID" value="NZ_JBELOE010000210.1"/>
</dbReference>
<feature type="signal peptide" evidence="1">
    <location>
        <begin position="1"/>
        <end position="23"/>
    </location>
</feature>
<dbReference type="Gene3D" id="2.40.50.90">
    <property type="match status" value="1"/>
</dbReference>
<evidence type="ECO:0000313" key="3">
    <source>
        <dbReference type="EMBL" id="MER2492370.1"/>
    </source>
</evidence>
<dbReference type="SUPFAM" id="SSF50199">
    <property type="entry name" value="Staphylococcal nuclease"/>
    <property type="match status" value="1"/>
</dbReference>
<dbReference type="SMART" id="SM00318">
    <property type="entry name" value="SNc"/>
    <property type="match status" value="1"/>
</dbReference>
<dbReference type="Proteomes" id="UP001467690">
    <property type="component" value="Unassembled WGS sequence"/>
</dbReference>
<name>A0ABV1RHG1_9ALTE</name>
<sequence length="265" mass="30043">MKNRLTICSIVGYMCFVSFIVEAAQTANTNSLCTAKRYDSKGVVKQLIDTDSVELTNGQVVRLIGVQAVSRNLKAINQQFETANWAQSQAQQILPANTEVHLVLDQQLVDLDNRLLAHMFTSSGTNVQQKILAEGLAEAAIEQPNTLFWRCYYQAEVNALKAQRGIWQHQAFQPKAANLARHSSEIIQNWQGKLDRVFHQHGATWLVLNDWLYVKVDDAVKRSVFAKTHFENLKGQSLIVKSTVGYQKGRWQAELFEAWQLIVEK</sequence>
<keyword evidence="4" id="KW-1185">Reference proteome</keyword>
<dbReference type="InterPro" id="IPR035437">
    <property type="entry name" value="SNase_OB-fold_sf"/>
</dbReference>
<accession>A0ABV1RHG1</accession>
<protein>
    <submittedName>
        <fullName evidence="3">Thermonuclease family protein</fullName>
    </submittedName>
</protein>
<feature type="domain" description="TNase-like" evidence="2">
    <location>
        <begin position="38"/>
        <end position="169"/>
    </location>
</feature>
<organism evidence="3 4">
    <name type="scientific">Catenovulum sediminis</name>
    <dbReference type="NCBI Taxonomy" id="1740262"/>
    <lineage>
        <taxon>Bacteria</taxon>
        <taxon>Pseudomonadati</taxon>
        <taxon>Pseudomonadota</taxon>
        <taxon>Gammaproteobacteria</taxon>
        <taxon>Alteromonadales</taxon>
        <taxon>Alteromonadaceae</taxon>
        <taxon>Catenovulum</taxon>
    </lineage>
</organism>
<evidence type="ECO:0000256" key="1">
    <source>
        <dbReference type="SAM" id="SignalP"/>
    </source>
</evidence>
<evidence type="ECO:0000313" key="4">
    <source>
        <dbReference type="Proteomes" id="UP001467690"/>
    </source>
</evidence>